<feature type="domain" description="C2H2-type" evidence="7">
    <location>
        <begin position="170"/>
        <end position="199"/>
    </location>
</feature>
<keyword evidence="9" id="KW-1185">Reference proteome</keyword>
<dbReference type="Gene3D" id="3.30.160.60">
    <property type="entry name" value="Classic Zinc Finger"/>
    <property type="match status" value="4"/>
</dbReference>
<dbReference type="Pfam" id="PF00096">
    <property type="entry name" value="zf-C2H2"/>
    <property type="match status" value="4"/>
</dbReference>
<dbReference type="PANTHER" id="PTHR14003">
    <property type="entry name" value="TRANSCRIPTIONAL REPRESSOR PROTEIN YY"/>
    <property type="match status" value="1"/>
</dbReference>
<feature type="region of interest" description="Disordered" evidence="6">
    <location>
        <begin position="337"/>
        <end position="473"/>
    </location>
</feature>
<keyword evidence="4" id="KW-0862">Zinc</keyword>
<dbReference type="PROSITE" id="PS50157">
    <property type="entry name" value="ZINC_FINGER_C2H2_2"/>
    <property type="match status" value="4"/>
</dbReference>
<dbReference type="GO" id="GO:0005667">
    <property type="term" value="C:transcription regulator complex"/>
    <property type="evidence" value="ECO:0007669"/>
    <property type="project" value="TreeGrafter"/>
</dbReference>
<name>A0A9P4QXZ1_9PLEO</name>
<dbReference type="PROSITE" id="PS00028">
    <property type="entry name" value="ZINC_FINGER_C2H2_1"/>
    <property type="match status" value="4"/>
</dbReference>
<accession>A0A9P4QXZ1</accession>
<dbReference type="FunFam" id="3.30.160.60:FF:002343">
    <property type="entry name" value="Zinc finger protein 33A"/>
    <property type="match status" value="1"/>
</dbReference>
<keyword evidence="2" id="KW-0677">Repeat</keyword>
<feature type="domain" description="C2H2-type" evidence="7">
    <location>
        <begin position="142"/>
        <end position="169"/>
    </location>
</feature>
<protein>
    <recommendedName>
        <fullName evidence="7">C2H2-type domain-containing protein</fullName>
    </recommendedName>
</protein>
<dbReference type="InterPro" id="IPR013087">
    <property type="entry name" value="Znf_C2H2_type"/>
</dbReference>
<proteinExistence type="predicted"/>
<dbReference type="EMBL" id="ML996169">
    <property type="protein sequence ID" value="KAF2732951.1"/>
    <property type="molecule type" value="Genomic_DNA"/>
</dbReference>
<reference evidence="8" key="1">
    <citation type="journal article" date="2020" name="Stud. Mycol.">
        <title>101 Dothideomycetes genomes: a test case for predicting lifestyles and emergence of pathogens.</title>
        <authorList>
            <person name="Haridas S."/>
            <person name="Albert R."/>
            <person name="Binder M."/>
            <person name="Bloem J."/>
            <person name="Labutti K."/>
            <person name="Salamov A."/>
            <person name="Andreopoulos B."/>
            <person name="Baker S."/>
            <person name="Barry K."/>
            <person name="Bills G."/>
            <person name="Bluhm B."/>
            <person name="Cannon C."/>
            <person name="Castanera R."/>
            <person name="Culley D."/>
            <person name="Daum C."/>
            <person name="Ezra D."/>
            <person name="Gonzalez J."/>
            <person name="Henrissat B."/>
            <person name="Kuo A."/>
            <person name="Liang C."/>
            <person name="Lipzen A."/>
            <person name="Lutzoni F."/>
            <person name="Magnuson J."/>
            <person name="Mondo S."/>
            <person name="Nolan M."/>
            <person name="Ohm R."/>
            <person name="Pangilinan J."/>
            <person name="Park H.-J."/>
            <person name="Ramirez L."/>
            <person name="Alfaro M."/>
            <person name="Sun H."/>
            <person name="Tritt A."/>
            <person name="Yoshinaga Y."/>
            <person name="Zwiers L.-H."/>
            <person name="Turgeon B."/>
            <person name="Goodwin S."/>
            <person name="Spatafora J."/>
            <person name="Crous P."/>
            <person name="Grigoriev I."/>
        </authorList>
    </citation>
    <scope>NUCLEOTIDE SEQUENCE</scope>
    <source>
        <strain evidence="8">CBS 125425</strain>
    </source>
</reference>
<dbReference type="GO" id="GO:0000978">
    <property type="term" value="F:RNA polymerase II cis-regulatory region sequence-specific DNA binding"/>
    <property type="evidence" value="ECO:0007669"/>
    <property type="project" value="TreeGrafter"/>
</dbReference>
<keyword evidence="3 5" id="KW-0863">Zinc-finger</keyword>
<dbReference type="PANTHER" id="PTHR14003:SF20">
    <property type="entry name" value="FINGER DOMAIN PROTEIN, PUTATIVE (AFU_ORTHOLOGUE AFUA_4G10380)-RELATED"/>
    <property type="match status" value="1"/>
</dbReference>
<dbReference type="FunFam" id="3.30.160.60:FF:000125">
    <property type="entry name" value="Putative zinc finger protein 143"/>
    <property type="match status" value="1"/>
</dbReference>
<gene>
    <name evidence="8" type="ORF">EJ04DRAFT_565565</name>
</gene>
<feature type="compositionally biased region" description="Low complexity" evidence="6">
    <location>
        <begin position="267"/>
        <end position="278"/>
    </location>
</feature>
<evidence type="ECO:0000259" key="7">
    <source>
        <dbReference type="PROSITE" id="PS50157"/>
    </source>
</evidence>
<dbReference type="GO" id="GO:0008270">
    <property type="term" value="F:zinc ion binding"/>
    <property type="evidence" value="ECO:0007669"/>
    <property type="project" value="UniProtKB-KW"/>
</dbReference>
<dbReference type="OrthoDB" id="3437960at2759"/>
<feature type="region of interest" description="Disordered" evidence="6">
    <location>
        <begin position="37"/>
        <end position="70"/>
    </location>
</feature>
<dbReference type="FunFam" id="3.30.160.60:FF:000925">
    <property type="entry name" value="Zinc finger protein 668"/>
    <property type="match status" value="1"/>
</dbReference>
<evidence type="ECO:0000313" key="8">
    <source>
        <dbReference type="EMBL" id="KAF2732951.1"/>
    </source>
</evidence>
<feature type="compositionally biased region" description="Polar residues" evidence="6">
    <location>
        <begin position="438"/>
        <end position="463"/>
    </location>
</feature>
<feature type="region of interest" description="Disordered" evidence="6">
    <location>
        <begin position="267"/>
        <end position="305"/>
    </location>
</feature>
<evidence type="ECO:0000256" key="4">
    <source>
        <dbReference type="ARBA" id="ARBA00022833"/>
    </source>
</evidence>
<evidence type="ECO:0000256" key="2">
    <source>
        <dbReference type="ARBA" id="ARBA00022737"/>
    </source>
</evidence>
<evidence type="ECO:0000256" key="1">
    <source>
        <dbReference type="ARBA" id="ARBA00022723"/>
    </source>
</evidence>
<feature type="domain" description="C2H2-type" evidence="7">
    <location>
        <begin position="228"/>
        <end position="257"/>
    </location>
</feature>
<keyword evidence="1" id="KW-0479">Metal-binding</keyword>
<feature type="compositionally biased region" description="Low complexity" evidence="6">
    <location>
        <begin position="394"/>
        <end position="405"/>
    </location>
</feature>
<evidence type="ECO:0000256" key="5">
    <source>
        <dbReference type="PROSITE-ProRule" id="PRU00042"/>
    </source>
</evidence>
<dbReference type="AlphaFoldDB" id="A0A9P4QXZ1"/>
<dbReference type="InterPro" id="IPR036236">
    <property type="entry name" value="Znf_C2H2_sf"/>
</dbReference>
<feature type="compositionally biased region" description="Low complexity" evidence="6">
    <location>
        <begin position="57"/>
        <end position="68"/>
    </location>
</feature>
<evidence type="ECO:0000256" key="6">
    <source>
        <dbReference type="SAM" id="MobiDB-lite"/>
    </source>
</evidence>
<feature type="region of interest" description="Disordered" evidence="6">
    <location>
        <begin position="84"/>
        <end position="140"/>
    </location>
</feature>
<dbReference type="SMART" id="SM00355">
    <property type="entry name" value="ZnF_C2H2"/>
    <property type="match status" value="4"/>
</dbReference>
<organism evidence="8 9">
    <name type="scientific">Polyplosphaeria fusca</name>
    <dbReference type="NCBI Taxonomy" id="682080"/>
    <lineage>
        <taxon>Eukaryota</taxon>
        <taxon>Fungi</taxon>
        <taxon>Dikarya</taxon>
        <taxon>Ascomycota</taxon>
        <taxon>Pezizomycotina</taxon>
        <taxon>Dothideomycetes</taxon>
        <taxon>Pleosporomycetidae</taxon>
        <taxon>Pleosporales</taxon>
        <taxon>Tetraplosphaeriaceae</taxon>
        <taxon>Polyplosphaeria</taxon>
    </lineage>
</organism>
<dbReference type="SUPFAM" id="SSF57667">
    <property type="entry name" value="beta-beta-alpha zinc fingers"/>
    <property type="match status" value="2"/>
</dbReference>
<dbReference type="GO" id="GO:0000981">
    <property type="term" value="F:DNA-binding transcription factor activity, RNA polymerase II-specific"/>
    <property type="evidence" value="ECO:0007669"/>
    <property type="project" value="UniProtKB-ARBA"/>
</dbReference>
<dbReference type="Proteomes" id="UP000799444">
    <property type="component" value="Unassembled WGS sequence"/>
</dbReference>
<sequence length="473" mass="51661">MELGNILNNKLTAHTVSVSPFTMQHAMQHELQQQHYAPPPYLNGRIKSENGSERGVSPHPSDSSRYSSQAPAQIPPYAQMAHQGMNGMHRYPSPTQMQSPMPMMNSNYNIPNPPEHAYPQTQTPDPQTQQRPASDTGPPKAFACSTCGKGFARRSDLARHERIHSGIRPHVCDYPNCGKQFIQRSALTVHQRVHTGEKPHMCERCGKPFSDSSSLARHRRIHSGKRPYKCPYADCQKTFTRRTTLTRHQNHHTGTVEEAAAATAAALASRASAAPPRSVRSDADEYSETASPLGTPSPNNRNLSLSPAAGIPAGFVPGMHRQASDYAAYASNVNVPPHMRHEMPQPSPRNSPSLTTQSYNPNMGAQRPAITSHPTGYGPPPILEPPASANHNQGSGAPGSANGSPHMGAMGWQSPSQQALPSPGVGENSYVYPEPQNLYYQNSNIRRPNSTEPDHYNASQQRMPNELWASAVQ</sequence>
<comment type="caution">
    <text evidence="8">The sequence shown here is derived from an EMBL/GenBank/DDBJ whole genome shotgun (WGS) entry which is preliminary data.</text>
</comment>
<feature type="compositionally biased region" description="Polar residues" evidence="6">
    <location>
        <begin position="288"/>
        <end position="305"/>
    </location>
</feature>
<feature type="compositionally biased region" description="Low complexity" evidence="6">
    <location>
        <begin position="119"/>
        <end position="130"/>
    </location>
</feature>
<feature type="domain" description="C2H2-type" evidence="7">
    <location>
        <begin position="200"/>
        <end position="227"/>
    </location>
</feature>
<feature type="compositionally biased region" description="Low complexity" evidence="6">
    <location>
        <begin position="91"/>
        <end position="110"/>
    </location>
</feature>
<dbReference type="GO" id="GO:0000785">
    <property type="term" value="C:chromatin"/>
    <property type="evidence" value="ECO:0007669"/>
    <property type="project" value="TreeGrafter"/>
</dbReference>
<evidence type="ECO:0000256" key="3">
    <source>
        <dbReference type="ARBA" id="ARBA00022771"/>
    </source>
</evidence>
<evidence type="ECO:0000313" key="9">
    <source>
        <dbReference type="Proteomes" id="UP000799444"/>
    </source>
</evidence>
<feature type="compositionally biased region" description="Polar residues" evidence="6">
    <location>
        <begin position="348"/>
        <end position="363"/>
    </location>
</feature>